<dbReference type="PANTHER" id="PTHR12185:SF15">
    <property type="entry name" value="SID1 TRANSMEMBRANE FAMILY MEMBER 1"/>
    <property type="match status" value="1"/>
</dbReference>
<keyword evidence="3 8" id="KW-0812">Transmembrane</keyword>
<keyword evidence="4" id="KW-0732">Signal</keyword>
<dbReference type="Proteomes" id="UP000237246">
    <property type="component" value="Unassembled WGS sequence"/>
</dbReference>
<keyword evidence="6 8" id="KW-0472">Membrane</keyword>
<gene>
    <name evidence="9" type="ORF">CIB84_014780</name>
</gene>
<evidence type="ECO:0000256" key="7">
    <source>
        <dbReference type="ARBA" id="ARBA00023180"/>
    </source>
</evidence>
<reference evidence="9 10" key="1">
    <citation type="submission" date="2018-01" db="EMBL/GenBank/DDBJ databases">
        <title>Comparison of the Chinese Bamboo Partridge and Red Junglefowl genome sequences highlights the importance of demography in genome evolution.</title>
        <authorList>
            <person name="Tiley G.P."/>
            <person name="Kimball R.T."/>
            <person name="Braun E.L."/>
            <person name="Burleigh J.G."/>
        </authorList>
    </citation>
    <scope>NUCLEOTIDE SEQUENCE [LARGE SCALE GENOMIC DNA]</scope>
    <source>
        <strain evidence="9">RTK389</strain>
        <tissue evidence="9">Blood</tissue>
    </source>
</reference>
<comment type="caution">
    <text evidence="9">The sequence shown here is derived from an EMBL/GenBank/DDBJ whole genome shotgun (WGS) entry which is preliminary data.</text>
</comment>
<evidence type="ECO:0000313" key="10">
    <source>
        <dbReference type="Proteomes" id="UP000237246"/>
    </source>
</evidence>
<evidence type="ECO:0000256" key="3">
    <source>
        <dbReference type="ARBA" id="ARBA00022692"/>
    </source>
</evidence>
<dbReference type="OrthoDB" id="416618at2759"/>
<dbReference type="GO" id="GO:0051033">
    <property type="term" value="F:RNA transmembrane transporter activity"/>
    <property type="evidence" value="ECO:0007669"/>
    <property type="project" value="TreeGrafter"/>
</dbReference>
<protein>
    <submittedName>
        <fullName evidence="9">Uncharacterized protein</fullName>
    </submittedName>
</protein>
<dbReference type="GO" id="GO:0005764">
    <property type="term" value="C:lysosome"/>
    <property type="evidence" value="ECO:0007669"/>
    <property type="project" value="TreeGrafter"/>
</dbReference>
<name>A0A2P4SBJ2_BAMTH</name>
<dbReference type="EMBL" id="PPHD01068936">
    <property type="protein sequence ID" value="POI21473.1"/>
    <property type="molecule type" value="Genomic_DNA"/>
</dbReference>
<dbReference type="Pfam" id="PF13965">
    <property type="entry name" value="SID-1_RNA_chan"/>
    <property type="match status" value="1"/>
</dbReference>
<evidence type="ECO:0000256" key="5">
    <source>
        <dbReference type="ARBA" id="ARBA00022989"/>
    </source>
</evidence>
<feature type="non-terminal residue" evidence="9">
    <location>
        <position position="1"/>
    </location>
</feature>
<dbReference type="GO" id="GO:0005886">
    <property type="term" value="C:plasma membrane"/>
    <property type="evidence" value="ECO:0007669"/>
    <property type="project" value="TreeGrafter"/>
</dbReference>
<feature type="non-terminal residue" evidence="9">
    <location>
        <position position="62"/>
    </location>
</feature>
<evidence type="ECO:0000256" key="8">
    <source>
        <dbReference type="SAM" id="Phobius"/>
    </source>
</evidence>
<accession>A0A2P4SBJ2</accession>
<dbReference type="PANTHER" id="PTHR12185">
    <property type="entry name" value="SID1 TRANSMEMBRANE FAMILY MEMEBER"/>
    <property type="match status" value="1"/>
</dbReference>
<evidence type="ECO:0000256" key="4">
    <source>
        <dbReference type="ARBA" id="ARBA00022729"/>
    </source>
</evidence>
<keyword evidence="5 8" id="KW-1133">Transmembrane helix</keyword>
<dbReference type="InterPro" id="IPR025958">
    <property type="entry name" value="SID1_TM_fam"/>
</dbReference>
<keyword evidence="10" id="KW-1185">Reference proteome</keyword>
<comment type="subcellular location">
    <subcellularLocation>
        <location evidence="1">Membrane</location>
        <topology evidence="1">Multi-pass membrane protein</topology>
    </subcellularLocation>
</comment>
<organism evidence="9 10">
    <name type="scientific">Bambusicola thoracicus</name>
    <name type="common">Chinese bamboo-partridge</name>
    <name type="synonym">Perdix thoracica</name>
    <dbReference type="NCBI Taxonomy" id="9083"/>
    <lineage>
        <taxon>Eukaryota</taxon>
        <taxon>Metazoa</taxon>
        <taxon>Chordata</taxon>
        <taxon>Craniata</taxon>
        <taxon>Vertebrata</taxon>
        <taxon>Euteleostomi</taxon>
        <taxon>Archelosauria</taxon>
        <taxon>Archosauria</taxon>
        <taxon>Dinosauria</taxon>
        <taxon>Saurischia</taxon>
        <taxon>Theropoda</taxon>
        <taxon>Coelurosauria</taxon>
        <taxon>Aves</taxon>
        <taxon>Neognathae</taxon>
        <taxon>Galloanserae</taxon>
        <taxon>Galliformes</taxon>
        <taxon>Phasianidae</taxon>
        <taxon>Perdicinae</taxon>
        <taxon>Bambusicola</taxon>
    </lineage>
</organism>
<dbReference type="GO" id="GO:0003725">
    <property type="term" value="F:double-stranded RNA binding"/>
    <property type="evidence" value="ECO:0007669"/>
    <property type="project" value="TreeGrafter"/>
</dbReference>
<evidence type="ECO:0000256" key="6">
    <source>
        <dbReference type="ARBA" id="ARBA00023136"/>
    </source>
</evidence>
<sequence length="62" mass="7347">VFGKNDVWFWVIFSLIHVLASLALSTQIYYMGRFKMDLGIFRRAAMVLYTDCIQQCSRPMYM</sequence>
<dbReference type="AlphaFoldDB" id="A0A2P4SBJ2"/>
<keyword evidence="7" id="KW-0325">Glycoprotein</keyword>
<comment type="similarity">
    <text evidence="2">Belongs to the SID1 family.</text>
</comment>
<evidence type="ECO:0000313" key="9">
    <source>
        <dbReference type="EMBL" id="POI21473.1"/>
    </source>
</evidence>
<evidence type="ECO:0000256" key="2">
    <source>
        <dbReference type="ARBA" id="ARBA00006618"/>
    </source>
</evidence>
<proteinExistence type="inferred from homology"/>
<feature type="transmembrane region" description="Helical" evidence="8">
    <location>
        <begin position="7"/>
        <end position="32"/>
    </location>
</feature>
<evidence type="ECO:0000256" key="1">
    <source>
        <dbReference type="ARBA" id="ARBA00004141"/>
    </source>
</evidence>